<evidence type="ECO:0000313" key="1">
    <source>
        <dbReference type="EMBL" id="KIM71677.1"/>
    </source>
</evidence>
<reference evidence="3" key="2">
    <citation type="submission" date="2015-01" db="EMBL/GenBank/DDBJ databases">
        <title>Evolutionary Origins and Diversification of the Mycorrhizal Mutualists.</title>
        <authorList>
            <consortium name="DOE Joint Genome Institute"/>
            <consortium name="Mycorrhizal Genomics Consortium"/>
            <person name="Kohler A."/>
            <person name="Kuo A."/>
            <person name="Nagy L.G."/>
            <person name="Floudas D."/>
            <person name="Copeland A."/>
            <person name="Barry K.W."/>
            <person name="Cichocki N."/>
            <person name="Veneault-Fourrey C."/>
            <person name="LaButti K."/>
            <person name="Lindquist E.A."/>
            <person name="Lipzen A."/>
            <person name="Lundell T."/>
            <person name="Morin E."/>
            <person name="Murat C."/>
            <person name="Riley R."/>
            <person name="Ohm R."/>
            <person name="Sun H."/>
            <person name="Tunlid A."/>
            <person name="Henrissat B."/>
            <person name="Grigoriev I.V."/>
            <person name="Hibbett D.S."/>
            <person name="Martin F."/>
        </authorList>
    </citation>
    <scope>NUCLEOTIDE SEQUENCE [LARGE SCALE GENOMIC DNA]</scope>
    <source>
        <strain evidence="3">F 1598</strain>
    </source>
</reference>
<protein>
    <submittedName>
        <fullName evidence="2">Uncharacterized protein</fullName>
    </submittedName>
</protein>
<dbReference type="EMBL" id="KN833236">
    <property type="protein sequence ID" value="KIM71677.1"/>
    <property type="molecule type" value="Genomic_DNA"/>
</dbReference>
<gene>
    <name evidence="2" type="ORF">PILCRDRAFT_820862</name>
    <name evidence="1" type="ORF">PILCRDRAFT_830195</name>
</gene>
<sequence length="53" mass="5808">MSENTFERIEGRFAANNKVHGRNAKMIHNIRGNEIGFIGGDAFSGNTVSTFPP</sequence>
<dbReference type="HOGENOM" id="CLU_3069510_0_0_1"/>
<reference evidence="2" key="3">
    <citation type="submission" date="2015-02" db="EMBL/GenBank/DDBJ databases">
        <title>Evolutionary Origins and Diversification of the Mycorrhizal Mutualists.</title>
        <authorList>
            <consortium name="DOE Joint Genome Institute"/>
            <consortium name="Mycorrhizal Genomics Consortium"/>
            <person name="Kohler A."/>
            <person name="Kuo A."/>
            <person name="Nagy L.G."/>
            <person name="Floudas D."/>
            <person name="Copeland A."/>
            <person name="Barry K.W."/>
            <person name="Cichocki N."/>
            <person name="Veneault-Fourrey C."/>
            <person name="LaButti K."/>
            <person name="Lindquist E.A."/>
            <person name="Lipzen A."/>
            <person name="Lundell T."/>
            <person name="Morin E."/>
            <person name="Murat C."/>
            <person name="Riley R."/>
            <person name="Ohm R."/>
            <person name="Sun H."/>
            <person name="Tunlid A."/>
            <person name="Henrissat B."/>
            <person name="Grigoriev I.V."/>
            <person name="Hibbett D.S."/>
            <person name="Martin F."/>
        </authorList>
    </citation>
    <scope>NUCLEOTIDE SEQUENCE</scope>
    <source>
        <strain evidence="2">F 1598</strain>
    </source>
</reference>
<dbReference type="Proteomes" id="UP000054166">
    <property type="component" value="Unassembled WGS sequence"/>
</dbReference>
<dbReference type="AlphaFoldDB" id="A0A0C3B6V3"/>
<evidence type="ECO:0000313" key="2">
    <source>
        <dbReference type="EMBL" id="KIM81978.1"/>
    </source>
</evidence>
<reference evidence="2 3" key="1">
    <citation type="submission" date="2014-04" db="EMBL/GenBank/DDBJ databases">
        <authorList>
            <consortium name="DOE Joint Genome Institute"/>
            <person name="Kuo A."/>
            <person name="Tarkka M."/>
            <person name="Buscot F."/>
            <person name="Kohler A."/>
            <person name="Nagy L.G."/>
            <person name="Floudas D."/>
            <person name="Copeland A."/>
            <person name="Barry K.W."/>
            <person name="Cichocki N."/>
            <person name="Veneault-Fourrey C."/>
            <person name="LaButti K."/>
            <person name="Lindquist E.A."/>
            <person name="Lipzen A."/>
            <person name="Lundell T."/>
            <person name="Morin E."/>
            <person name="Murat C."/>
            <person name="Sun H."/>
            <person name="Tunlid A."/>
            <person name="Henrissat B."/>
            <person name="Grigoriev I.V."/>
            <person name="Hibbett D.S."/>
            <person name="Martin F."/>
            <person name="Nordberg H.P."/>
            <person name="Cantor M.N."/>
            <person name="Hua S.X."/>
        </authorList>
    </citation>
    <scope>NUCLEOTIDE SEQUENCE [LARGE SCALE GENOMIC DNA]</scope>
    <source>
        <strain evidence="2 3">F 1598</strain>
    </source>
</reference>
<dbReference type="EMBL" id="KN832996">
    <property type="protein sequence ID" value="KIM81978.1"/>
    <property type="molecule type" value="Genomic_DNA"/>
</dbReference>
<keyword evidence="3" id="KW-1185">Reference proteome</keyword>
<name>A0A0C3B6V3_PILCF</name>
<accession>A0A0C3B6V3</accession>
<dbReference type="OrthoDB" id="3306882at2759"/>
<organism evidence="2 3">
    <name type="scientific">Piloderma croceum (strain F 1598)</name>
    <dbReference type="NCBI Taxonomy" id="765440"/>
    <lineage>
        <taxon>Eukaryota</taxon>
        <taxon>Fungi</taxon>
        <taxon>Dikarya</taxon>
        <taxon>Basidiomycota</taxon>
        <taxon>Agaricomycotina</taxon>
        <taxon>Agaricomycetes</taxon>
        <taxon>Agaricomycetidae</taxon>
        <taxon>Atheliales</taxon>
        <taxon>Atheliaceae</taxon>
        <taxon>Piloderma</taxon>
    </lineage>
</organism>
<evidence type="ECO:0000313" key="3">
    <source>
        <dbReference type="Proteomes" id="UP000054166"/>
    </source>
</evidence>
<proteinExistence type="predicted"/>